<accession>A0ABW0JZV6</accession>
<reference evidence="3" key="1">
    <citation type="journal article" date="2019" name="Int. J. Syst. Evol. Microbiol.">
        <title>The Global Catalogue of Microorganisms (GCM) 10K type strain sequencing project: providing services to taxonomists for standard genome sequencing and annotation.</title>
        <authorList>
            <consortium name="The Broad Institute Genomics Platform"/>
            <consortium name="The Broad Institute Genome Sequencing Center for Infectious Disease"/>
            <person name="Wu L."/>
            <person name="Ma J."/>
        </authorList>
    </citation>
    <scope>NUCLEOTIDE SEQUENCE [LARGE SCALE GENOMIC DNA]</scope>
    <source>
        <strain evidence="3">KACC 12822</strain>
    </source>
</reference>
<organism evidence="2 3">
    <name type="scientific">Rhodanobacter ginsenosidimutans</name>
    <dbReference type="NCBI Taxonomy" id="490571"/>
    <lineage>
        <taxon>Bacteria</taxon>
        <taxon>Pseudomonadati</taxon>
        <taxon>Pseudomonadota</taxon>
        <taxon>Gammaproteobacteria</taxon>
        <taxon>Lysobacterales</taxon>
        <taxon>Rhodanobacteraceae</taxon>
        <taxon>Rhodanobacter</taxon>
    </lineage>
</organism>
<evidence type="ECO:0000313" key="2">
    <source>
        <dbReference type="EMBL" id="MFC5441519.1"/>
    </source>
</evidence>
<sequence length="61" mass="6682">MLDLSALVLPGTCLWSAAIVLVRHWQGAGAQSYAWYALPLGATALYLIYFSFLVHQSRGGR</sequence>
<keyword evidence="3" id="KW-1185">Reference proteome</keyword>
<keyword evidence="1" id="KW-0472">Membrane</keyword>
<name>A0ABW0JZV6_9GAMM</name>
<evidence type="ECO:0000256" key="1">
    <source>
        <dbReference type="SAM" id="Phobius"/>
    </source>
</evidence>
<keyword evidence="1" id="KW-1133">Transmembrane helix</keyword>
<dbReference type="Proteomes" id="UP001596018">
    <property type="component" value="Unassembled WGS sequence"/>
</dbReference>
<keyword evidence="1" id="KW-0812">Transmembrane</keyword>
<proteinExistence type="predicted"/>
<evidence type="ECO:0000313" key="3">
    <source>
        <dbReference type="Proteomes" id="UP001596018"/>
    </source>
</evidence>
<dbReference type="RefSeq" id="WP_377342126.1">
    <property type="nucleotide sequence ID" value="NZ_JALBWS010000009.1"/>
</dbReference>
<evidence type="ECO:0008006" key="4">
    <source>
        <dbReference type="Google" id="ProtNLM"/>
    </source>
</evidence>
<dbReference type="EMBL" id="JBHSMM010000006">
    <property type="protein sequence ID" value="MFC5441519.1"/>
    <property type="molecule type" value="Genomic_DNA"/>
</dbReference>
<gene>
    <name evidence="2" type="ORF">ACFPK0_16015</name>
</gene>
<protein>
    <recommendedName>
        <fullName evidence="4">Integral membrane protein</fullName>
    </recommendedName>
</protein>
<comment type="caution">
    <text evidence="2">The sequence shown here is derived from an EMBL/GenBank/DDBJ whole genome shotgun (WGS) entry which is preliminary data.</text>
</comment>
<feature type="transmembrane region" description="Helical" evidence="1">
    <location>
        <begin position="34"/>
        <end position="54"/>
    </location>
</feature>